<dbReference type="Gene3D" id="1.10.730.10">
    <property type="entry name" value="Isoleucyl-tRNA Synthetase, Domain 1"/>
    <property type="match status" value="1"/>
</dbReference>
<comment type="caution">
    <text evidence="15">The sequence shown here is derived from an EMBL/GenBank/DDBJ whole genome shotgun (WGS) entry which is preliminary data.</text>
</comment>
<protein>
    <recommendedName>
        <fullName evidence="9">Leucine--tRNA ligase</fullName>
        <ecNumber evidence="9">6.1.1.4</ecNumber>
    </recommendedName>
    <alternativeName>
        <fullName evidence="9">Leucyl-tRNA synthetase</fullName>
        <shortName evidence="9">LeuRS</shortName>
    </alternativeName>
</protein>
<keyword evidence="5 9" id="KW-0067">ATP-binding</keyword>
<dbReference type="Proteomes" id="UP000176700">
    <property type="component" value="Unassembled WGS sequence"/>
</dbReference>
<dbReference type="Pfam" id="PF09334">
    <property type="entry name" value="tRNA-synt_1g"/>
    <property type="match status" value="1"/>
</dbReference>
<evidence type="ECO:0000256" key="8">
    <source>
        <dbReference type="ARBA" id="ARBA00047469"/>
    </source>
</evidence>
<dbReference type="PANTHER" id="PTHR43740">
    <property type="entry name" value="LEUCYL-TRNA SYNTHETASE"/>
    <property type="match status" value="1"/>
</dbReference>
<dbReference type="GO" id="GO:0006429">
    <property type="term" value="P:leucyl-tRNA aminoacylation"/>
    <property type="evidence" value="ECO:0007669"/>
    <property type="project" value="UniProtKB-UniRule"/>
</dbReference>
<feature type="domain" description="Methionyl/Leucyl tRNA synthetase" evidence="13">
    <location>
        <begin position="40"/>
        <end position="181"/>
    </location>
</feature>
<dbReference type="InterPro" id="IPR013155">
    <property type="entry name" value="M/V/L/I-tRNA-synth_anticd-bd"/>
</dbReference>
<dbReference type="InterPro" id="IPR015413">
    <property type="entry name" value="Methionyl/Leucyl_tRNA_Synth"/>
</dbReference>
<gene>
    <name evidence="9" type="primary">leuS</name>
    <name evidence="15" type="ORF">A2W41_03405</name>
</gene>
<dbReference type="InterPro" id="IPR001412">
    <property type="entry name" value="aa-tRNA-synth_I_CS"/>
</dbReference>
<feature type="binding site" evidence="9">
    <location>
        <position position="615"/>
    </location>
    <ligand>
        <name>ATP</name>
        <dbReference type="ChEBI" id="CHEBI:30616"/>
    </ligand>
</feature>
<dbReference type="FunFam" id="1.10.730.10:FF:000002">
    <property type="entry name" value="Leucine--tRNA ligase"/>
    <property type="match status" value="1"/>
</dbReference>
<evidence type="ECO:0000259" key="11">
    <source>
        <dbReference type="Pfam" id="PF00133"/>
    </source>
</evidence>
<dbReference type="PRINTS" id="PR00985">
    <property type="entry name" value="TRNASYNTHLEU"/>
</dbReference>
<dbReference type="Gene3D" id="3.40.50.620">
    <property type="entry name" value="HUPs"/>
    <property type="match status" value="2"/>
</dbReference>
<feature type="domain" description="Leucyl-tRNA synthetase editing" evidence="14">
    <location>
        <begin position="220"/>
        <end position="410"/>
    </location>
</feature>
<evidence type="ECO:0000256" key="7">
    <source>
        <dbReference type="ARBA" id="ARBA00023146"/>
    </source>
</evidence>
<dbReference type="InterPro" id="IPR002300">
    <property type="entry name" value="aa-tRNA-synth_Ia"/>
</dbReference>
<evidence type="ECO:0000259" key="13">
    <source>
        <dbReference type="Pfam" id="PF09334"/>
    </source>
</evidence>
<evidence type="ECO:0000256" key="10">
    <source>
        <dbReference type="RuleBase" id="RU363035"/>
    </source>
</evidence>
<feature type="domain" description="Methionyl/Valyl/Leucyl/Isoleucyl-tRNA synthetase anticodon-binding" evidence="12">
    <location>
        <begin position="689"/>
        <end position="794"/>
    </location>
</feature>
<evidence type="ECO:0000256" key="6">
    <source>
        <dbReference type="ARBA" id="ARBA00022917"/>
    </source>
</evidence>
<dbReference type="SUPFAM" id="SSF50677">
    <property type="entry name" value="ValRS/IleRS/LeuRS editing domain"/>
    <property type="match status" value="1"/>
</dbReference>
<evidence type="ECO:0000256" key="3">
    <source>
        <dbReference type="ARBA" id="ARBA00022598"/>
    </source>
</evidence>
<sequence>MSKYPHKKVERKWQDVWERRRTYETDLLNAQKPFYNLMMFPYPSAEGLHVGNVYAFTGSDIFGRFKRMQGYDVFEPIGLDGFGIHSENHALNIGEHPIRVAARTQKNFYTQLKKIGNGYNWDAKLETYDPEYYKWTQWIFLQMYKHGLAYRKEADVNWCPKCLTVLADEQVISGECERCGTKVVVKKLKQWFFRITKYTDQLLEGLDNIDWSETVKVAQRNWIGRSEGTVIDFPVKDSWERITVFTTRPDTLFGATYIVLSPKHALLTDNKLQITNEKEVEDYINKSKGKIVEERTQKAKEKTGVELKGVKAVNPINSAEIPIWVADYVLGDVGTGAIMAVPAHDERDWEFAVTYGLPIKMVISATGDNAPKQKMSKENMRCYTGEGVLINSGRFDGISSQRARLEITESVGGKMEKRFHLRDWLISRQRYWGPPIPVLYCKRCYSSGGEEGVDYTEKDGEHYAIIPIPEEDLPVKLPYIEEFRPTGTDKAPLANVAGFYKSECPKCGGEAIRETDVSDTFLDSVWYYIGYLIFRNQKSEIWHPKNGWSGGSTLFRKWLPVRMYIGGAEHAVLHLLYTRFLSYAFYDLGLVHFKEPFTVFRAHGLLISEGAKISKSRGNIINPDQYIEVYGADTLRMYLMFLGPFESGGDFRDTGIRGIARFLDRVWQLYKCVSNANSAGAGDRLEKIVHKTIRKVTNDITHLRYNTAIAALMIFLNDMERENTILQDTYATFLQLLAPFAPHMCEELWEMLGHNESIHHSSWPAFDEEKLKEETFQMAIQINGKLRDVVTVPVGVSESEATKIAFSSKKANKYLEGRKYQRVIFVPGRLMNIVI</sequence>
<dbReference type="InterPro" id="IPR025709">
    <property type="entry name" value="Leu_tRNA-synth_edit"/>
</dbReference>
<name>A0A1G2FWE3_9BACT</name>
<dbReference type="GO" id="GO:0005524">
    <property type="term" value="F:ATP binding"/>
    <property type="evidence" value="ECO:0007669"/>
    <property type="project" value="UniProtKB-UniRule"/>
</dbReference>
<dbReference type="EC" id="6.1.1.4" evidence="9"/>
<comment type="catalytic activity">
    <reaction evidence="8 9">
        <text>tRNA(Leu) + L-leucine + ATP = L-leucyl-tRNA(Leu) + AMP + diphosphate</text>
        <dbReference type="Rhea" id="RHEA:11688"/>
        <dbReference type="Rhea" id="RHEA-COMP:9613"/>
        <dbReference type="Rhea" id="RHEA-COMP:9622"/>
        <dbReference type="ChEBI" id="CHEBI:30616"/>
        <dbReference type="ChEBI" id="CHEBI:33019"/>
        <dbReference type="ChEBI" id="CHEBI:57427"/>
        <dbReference type="ChEBI" id="CHEBI:78442"/>
        <dbReference type="ChEBI" id="CHEBI:78494"/>
        <dbReference type="ChEBI" id="CHEBI:456215"/>
        <dbReference type="EC" id="6.1.1.4"/>
    </reaction>
</comment>
<accession>A0A1G2FWE3</accession>
<dbReference type="PROSITE" id="PS00178">
    <property type="entry name" value="AA_TRNA_LIGASE_I"/>
    <property type="match status" value="1"/>
</dbReference>
<dbReference type="Pfam" id="PF08264">
    <property type="entry name" value="Anticodon_1"/>
    <property type="match status" value="1"/>
</dbReference>
<comment type="similarity">
    <text evidence="1 9 10">Belongs to the class-I aminoacyl-tRNA synthetase family.</text>
</comment>
<evidence type="ECO:0000256" key="1">
    <source>
        <dbReference type="ARBA" id="ARBA00005594"/>
    </source>
</evidence>
<keyword evidence="2 9" id="KW-0963">Cytoplasm</keyword>
<evidence type="ECO:0000259" key="14">
    <source>
        <dbReference type="Pfam" id="PF13603"/>
    </source>
</evidence>
<comment type="subcellular location">
    <subcellularLocation>
        <location evidence="9">Cytoplasm</location>
    </subcellularLocation>
</comment>
<evidence type="ECO:0000256" key="9">
    <source>
        <dbReference type="HAMAP-Rule" id="MF_00049"/>
    </source>
</evidence>
<dbReference type="GO" id="GO:0002161">
    <property type="term" value="F:aminoacyl-tRNA deacylase activity"/>
    <property type="evidence" value="ECO:0007669"/>
    <property type="project" value="InterPro"/>
</dbReference>
<evidence type="ECO:0000259" key="12">
    <source>
        <dbReference type="Pfam" id="PF08264"/>
    </source>
</evidence>
<dbReference type="InterPro" id="IPR009008">
    <property type="entry name" value="Val/Leu/Ile-tRNA-synth_edit"/>
</dbReference>
<dbReference type="GO" id="GO:0004823">
    <property type="term" value="F:leucine-tRNA ligase activity"/>
    <property type="evidence" value="ECO:0007669"/>
    <property type="project" value="UniProtKB-UniRule"/>
</dbReference>
<evidence type="ECO:0000313" key="15">
    <source>
        <dbReference type="EMBL" id="OGZ42406.1"/>
    </source>
</evidence>
<keyword evidence="4 9" id="KW-0547">Nucleotide-binding</keyword>
<dbReference type="AlphaFoldDB" id="A0A1G2FWE3"/>
<feature type="short sequence motif" description="'KMSKS' region" evidence="9">
    <location>
        <begin position="612"/>
        <end position="616"/>
    </location>
</feature>
<dbReference type="InterPro" id="IPR002302">
    <property type="entry name" value="Leu-tRNA-ligase"/>
</dbReference>
<dbReference type="SUPFAM" id="SSF52374">
    <property type="entry name" value="Nucleotidylyl transferase"/>
    <property type="match status" value="1"/>
</dbReference>
<dbReference type="GO" id="GO:0005829">
    <property type="term" value="C:cytosol"/>
    <property type="evidence" value="ECO:0007669"/>
    <property type="project" value="TreeGrafter"/>
</dbReference>
<dbReference type="Pfam" id="PF00133">
    <property type="entry name" value="tRNA-synt_1"/>
    <property type="match status" value="1"/>
</dbReference>
<organism evidence="15 16">
    <name type="scientific">Candidatus Ryanbacteria bacterium RIFCSPHIGHO2_01_45_13</name>
    <dbReference type="NCBI Taxonomy" id="1802112"/>
    <lineage>
        <taxon>Bacteria</taxon>
        <taxon>Candidatus Ryaniibacteriota</taxon>
    </lineage>
</organism>
<keyword evidence="3 9" id="KW-0436">Ligase</keyword>
<evidence type="ECO:0000256" key="4">
    <source>
        <dbReference type="ARBA" id="ARBA00022741"/>
    </source>
</evidence>
<dbReference type="CDD" id="cd07958">
    <property type="entry name" value="Anticodon_Ia_Leu_BEm"/>
    <property type="match status" value="1"/>
</dbReference>
<proteinExistence type="inferred from homology"/>
<feature type="domain" description="Aminoacyl-tRNA synthetase class Ia" evidence="11">
    <location>
        <begin position="421"/>
        <end position="640"/>
    </location>
</feature>
<dbReference type="NCBIfam" id="TIGR00396">
    <property type="entry name" value="leuS_bact"/>
    <property type="match status" value="1"/>
</dbReference>
<dbReference type="EMBL" id="MHNI01000018">
    <property type="protein sequence ID" value="OGZ42406.1"/>
    <property type="molecule type" value="Genomic_DNA"/>
</dbReference>
<dbReference type="PANTHER" id="PTHR43740:SF2">
    <property type="entry name" value="LEUCINE--TRNA LIGASE, MITOCHONDRIAL"/>
    <property type="match status" value="1"/>
</dbReference>
<dbReference type="Pfam" id="PF13603">
    <property type="entry name" value="tRNA-synt_1_2"/>
    <property type="match status" value="1"/>
</dbReference>
<evidence type="ECO:0000256" key="2">
    <source>
        <dbReference type="ARBA" id="ARBA00022490"/>
    </source>
</evidence>
<keyword evidence="6 9" id="KW-0648">Protein biosynthesis</keyword>
<reference evidence="15 16" key="1">
    <citation type="journal article" date="2016" name="Nat. Commun.">
        <title>Thousands of microbial genomes shed light on interconnected biogeochemical processes in an aquifer system.</title>
        <authorList>
            <person name="Anantharaman K."/>
            <person name="Brown C.T."/>
            <person name="Hug L.A."/>
            <person name="Sharon I."/>
            <person name="Castelle C.J."/>
            <person name="Probst A.J."/>
            <person name="Thomas B.C."/>
            <person name="Singh A."/>
            <person name="Wilkins M.J."/>
            <person name="Karaoz U."/>
            <person name="Brodie E.L."/>
            <person name="Williams K.H."/>
            <person name="Hubbard S.S."/>
            <person name="Banfield J.F."/>
        </authorList>
    </citation>
    <scope>NUCLEOTIDE SEQUENCE [LARGE SCALE GENOMIC DNA]</scope>
</reference>
<dbReference type="InterPro" id="IPR014729">
    <property type="entry name" value="Rossmann-like_a/b/a_fold"/>
</dbReference>
<comment type="caution">
    <text evidence="9">Lacks conserved residue(s) required for the propagation of feature annotation.</text>
</comment>
<dbReference type="SUPFAM" id="SSF47323">
    <property type="entry name" value="Anticodon-binding domain of a subclass of class I aminoacyl-tRNA synthetases"/>
    <property type="match status" value="1"/>
</dbReference>
<evidence type="ECO:0000256" key="5">
    <source>
        <dbReference type="ARBA" id="ARBA00022840"/>
    </source>
</evidence>
<dbReference type="InterPro" id="IPR009080">
    <property type="entry name" value="tRNAsynth_Ia_anticodon-bd"/>
</dbReference>
<keyword evidence="7 9" id="KW-0030">Aminoacyl-tRNA synthetase</keyword>
<dbReference type="HAMAP" id="MF_00049_B">
    <property type="entry name" value="Leu_tRNA_synth_B"/>
    <property type="match status" value="1"/>
</dbReference>
<evidence type="ECO:0000313" key="16">
    <source>
        <dbReference type="Proteomes" id="UP000176700"/>
    </source>
</evidence>